<dbReference type="GO" id="GO:0003743">
    <property type="term" value="F:translation initiation factor activity"/>
    <property type="evidence" value="ECO:0007669"/>
    <property type="project" value="UniProtKB-KW"/>
</dbReference>
<keyword evidence="1" id="KW-0812">Transmembrane</keyword>
<feature type="transmembrane region" description="Helical" evidence="1">
    <location>
        <begin position="400"/>
        <end position="421"/>
    </location>
</feature>
<dbReference type="Proteomes" id="UP000095214">
    <property type="component" value="Chromosome"/>
</dbReference>
<feature type="transmembrane region" description="Helical" evidence="1">
    <location>
        <begin position="375"/>
        <end position="394"/>
    </location>
</feature>
<dbReference type="AlphaFoldDB" id="A0A1D8B3U3"/>
<dbReference type="KEGG" id="phon:BH719_08110"/>
<feature type="transmembrane region" description="Helical" evidence="1">
    <location>
        <begin position="117"/>
        <end position="138"/>
    </location>
</feature>
<feature type="transmembrane region" description="Helical" evidence="1">
    <location>
        <begin position="144"/>
        <end position="165"/>
    </location>
</feature>
<dbReference type="OrthoDB" id="3267556at2"/>
<feature type="transmembrane region" description="Helical" evidence="1">
    <location>
        <begin position="195"/>
        <end position="215"/>
    </location>
</feature>
<keyword evidence="3" id="KW-1185">Reference proteome</keyword>
<reference evidence="2 3" key="1">
    <citation type="submission" date="2016-09" db="EMBL/GenBank/DDBJ databases">
        <title>Complete genome sequence of Actinomyces hongkongensis HKU8.</title>
        <authorList>
            <person name="Gao Y.-X."/>
            <person name="Zhou Y.-Y."/>
            <person name="Xie Y."/>
            <person name="Wang M."/>
            <person name="Wang S.-J."/>
            <person name="Shen S.-G."/>
        </authorList>
    </citation>
    <scope>NUCLEOTIDE SEQUENCE [LARGE SCALE GENOMIC DNA]</scope>
    <source>
        <strain evidence="2 3">HKU8</strain>
    </source>
</reference>
<keyword evidence="1" id="KW-0472">Membrane</keyword>
<gene>
    <name evidence="2" type="ORF">BH719_08110</name>
</gene>
<feature type="transmembrane region" description="Helical" evidence="1">
    <location>
        <begin position="251"/>
        <end position="268"/>
    </location>
</feature>
<dbReference type="EMBL" id="CP017298">
    <property type="protein sequence ID" value="AOS47810.1"/>
    <property type="molecule type" value="Genomic_DNA"/>
</dbReference>
<dbReference type="RefSeq" id="WP_009744347.1">
    <property type="nucleotide sequence ID" value="NZ_CP017298.1"/>
</dbReference>
<feature type="transmembrane region" description="Helical" evidence="1">
    <location>
        <begin position="350"/>
        <end position="368"/>
    </location>
</feature>
<feature type="transmembrane region" description="Helical" evidence="1">
    <location>
        <begin position="441"/>
        <end position="464"/>
    </location>
</feature>
<feature type="transmembrane region" description="Helical" evidence="1">
    <location>
        <begin position="227"/>
        <end position="245"/>
    </location>
</feature>
<evidence type="ECO:0000313" key="3">
    <source>
        <dbReference type="Proteomes" id="UP000095214"/>
    </source>
</evidence>
<protein>
    <submittedName>
        <fullName evidence="2">Translation initiation factor IF-1</fullName>
    </submittedName>
</protein>
<evidence type="ECO:0000313" key="2">
    <source>
        <dbReference type="EMBL" id="AOS47810.1"/>
    </source>
</evidence>
<organism evidence="2 3">
    <name type="scientific">Pauljensenia hongkongensis</name>
    <dbReference type="NCBI Taxonomy" id="178339"/>
    <lineage>
        <taxon>Bacteria</taxon>
        <taxon>Bacillati</taxon>
        <taxon>Actinomycetota</taxon>
        <taxon>Actinomycetes</taxon>
        <taxon>Actinomycetales</taxon>
        <taxon>Actinomycetaceae</taxon>
        <taxon>Pauljensenia</taxon>
    </lineage>
</organism>
<keyword evidence="2" id="KW-0648">Protein biosynthesis</keyword>
<evidence type="ECO:0000256" key="1">
    <source>
        <dbReference type="SAM" id="Phobius"/>
    </source>
</evidence>
<keyword evidence="2" id="KW-0396">Initiation factor</keyword>
<sequence length="471" mass="48670">MKDRGEEVSELLVPFTLRLPDASLRDCAASQGTPLSEALDSVGVDPAWFQLCRISGGLVKPADRIGFEVAAGEVIMFVADPSAMLTQGRWASRAPNGGSGGEGDAAARNRAVPGGTLVGSALVIVLVELFVLAGPFLWDWRPGLLSRLVTGALGVLYALVLAYVAPAWARTQCVATASAVFALSCLQIVPADNPVGAAVAPVVMAWGGLLFCLAYRMRRVEDVEDAVAVPRAAWMVATACTTLMVLGGSLVARPAFLAVAAGTVLVWLSPQLTMRSSSFVLIDIKEVLTSALPGRQQDPPRPKAMNARTSRAAYSSARVRSHVVIALGCAMCVLGGLMSGSHAGAGEWRGRAALATVLGAALSLAFAARHQRSGGRLLMTGASVLLAALVAASPEVSAHVPGGSAVLLAGAAFLIAVLFPLRGAGGGRRKRMAPSPLVGRILDVLQALILIVVLPASVYASGLFDAIRQSM</sequence>
<accession>A0A1D8B3U3</accession>
<name>A0A1D8B3U3_9ACTO</name>
<proteinExistence type="predicted"/>
<keyword evidence="1" id="KW-1133">Transmembrane helix</keyword>
<feature type="transmembrane region" description="Helical" evidence="1">
    <location>
        <begin position="319"/>
        <end position="338"/>
    </location>
</feature>
<feature type="transmembrane region" description="Helical" evidence="1">
    <location>
        <begin position="172"/>
        <end position="189"/>
    </location>
</feature>